<gene>
    <name evidence="1" type="ORF">QLQ15_11590</name>
</gene>
<reference evidence="1 2" key="1">
    <citation type="submission" date="2023-05" db="EMBL/GenBank/DDBJ databases">
        <title>Lysobacter sp. strain LF1 Genome sequencing and assembly.</title>
        <authorList>
            <person name="Jung Y."/>
        </authorList>
    </citation>
    <scope>NUCLEOTIDE SEQUENCE [LARGE SCALE GENOMIC DNA]</scope>
    <source>
        <strain evidence="1 2">LF1</strain>
    </source>
</reference>
<evidence type="ECO:0000313" key="1">
    <source>
        <dbReference type="EMBL" id="MDI9239546.1"/>
    </source>
</evidence>
<name>A0ABT6XHC1_9GAMM</name>
<organism evidence="1 2">
    <name type="scientific">Lysobacter stagni</name>
    <dbReference type="NCBI Taxonomy" id="3045172"/>
    <lineage>
        <taxon>Bacteria</taxon>
        <taxon>Pseudomonadati</taxon>
        <taxon>Pseudomonadota</taxon>
        <taxon>Gammaproteobacteria</taxon>
        <taxon>Lysobacterales</taxon>
        <taxon>Lysobacteraceae</taxon>
        <taxon>Lysobacter</taxon>
    </lineage>
</organism>
<sequence>MIVVGDTTNAGGETTEGLADVRVACQDGLLRPLVCLGHAVTCGACGPTRVVEGAPYFGHLRAAYDGAALACGHRLVSRKQPIVAIEVPRGE</sequence>
<comment type="caution">
    <text evidence="1">The sequence shown here is derived from an EMBL/GenBank/DDBJ whole genome shotgun (WGS) entry which is preliminary data.</text>
</comment>
<dbReference type="Proteomes" id="UP001321580">
    <property type="component" value="Unassembled WGS sequence"/>
</dbReference>
<dbReference type="EMBL" id="JASGBI010000001">
    <property type="protein sequence ID" value="MDI9239546.1"/>
    <property type="molecule type" value="Genomic_DNA"/>
</dbReference>
<evidence type="ECO:0000313" key="2">
    <source>
        <dbReference type="Proteomes" id="UP001321580"/>
    </source>
</evidence>
<proteinExistence type="predicted"/>
<dbReference type="RefSeq" id="WP_283212926.1">
    <property type="nucleotide sequence ID" value="NZ_JASGBI010000001.1"/>
</dbReference>
<protein>
    <submittedName>
        <fullName evidence="1">PAAR domain-containing protein</fullName>
    </submittedName>
</protein>
<keyword evidence="2" id="KW-1185">Reference proteome</keyword>
<accession>A0ABT6XHC1</accession>